<evidence type="ECO:0000313" key="2">
    <source>
        <dbReference type="Proteomes" id="UP000465866"/>
    </source>
</evidence>
<name>A0A7I7KW48_9MYCO</name>
<protein>
    <submittedName>
        <fullName evidence="1">Uncharacterized protein</fullName>
    </submittedName>
</protein>
<organism evidence="1 2">
    <name type="scientific">Mycobacterium cookii</name>
    <dbReference type="NCBI Taxonomy" id="1775"/>
    <lineage>
        <taxon>Bacteria</taxon>
        <taxon>Bacillati</taxon>
        <taxon>Actinomycetota</taxon>
        <taxon>Actinomycetes</taxon>
        <taxon>Mycobacteriales</taxon>
        <taxon>Mycobacteriaceae</taxon>
        <taxon>Mycobacterium</taxon>
    </lineage>
</organism>
<dbReference type="AlphaFoldDB" id="A0A7I7KW48"/>
<sequence length="170" mass="18707">MVVSRKELSAEFWERAFEALPFPAFIKEFPHDSHLKGNNALTRFQGKKPSEELAGVDLAALIQQDHRLGDRLAEHEGFSVQLELTDKVTTLKPRAILTLKSCIEYEGQKYIIGSYVPVTLPADLPSGTSFEAAECGGQILFQCPATTVDGNYLVVTLGKSIRGPQAESKE</sequence>
<keyword evidence="2" id="KW-1185">Reference proteome</keyword>
<accession>A0A7I7KW48</accession>
<dbReference type="Proteomes" id="UP000465866">
    <property type="component" value="Chromosome"/>
</dbReference>
<proteinExistence type="predicted"/>
<evidence type="ECO:0000313" key="1">
    <source>
        <dbReference type="EMBL" id="BBX45562.1"/>
    </source>
</evidence>
<gene>
    <name evidence="1" type="ORF">MCOO_15770</name>
</gene>
<reference evidence="1 2" key="1">
    <citation type="journal article" date="2019" name="Emerg. Microbes Infect.">
        <title>Comprehensive subspecies identification of 175 nontuberculous mycobacteria species based on 7547 genomic profiles.</title>
        <authorList>
            <person name="Matsumoto Y."/>
            <person name="Kinjo T."/>
            <person name="Motooka D."/>
            <person name="Nabeya D."/>
            <person name="Jung N."/>
            <person name="Uechi K."/>
            <person name="Horii T."/>
            <person name="Iida T."/>
            <person name="Fujita J."/>
            <person name="Nakamura S."/>
        </authorList>
    </citation>
    <scope>NUCLEOTIDE SEQUENCE [LARGE SCALE GENOMIC DNA]</scope>
    <source>
        <strain evidence="1 2">JCM 12404</strain>
    </source>
</reference>
<dbReference type="EMBL" id="AP022569">
    <property type="protein sequence ID" value="BBX45562.1"/>
    <property type="molecule type" value="Genomic_DNA"/>
</dbReference>
<dbReference type="KEGG" id="mcoo:MCOO_15770"/>